<dbReference type="InterPro" id="IPR000780">
    <property type="entry name" value="CheR_MeTrfase"/>
</dbReference>
<dbReference type="STRING" id="1304284.L21TH_2725"/>
<dbReference type="Pfam" id="PF01739">
    <property type="entry name" value="CheR"/>
    <property type="match status" value="1"/>
</dbReference>
<dbReference type="Gene3D" id="3.40.50.150">
    <property type="entry name" value="Vaccinia Virus protein VP39"/>
    <property type="match status" value="1"/>
</dbReference>
<keyword evidence="4 7" id="KW-0808">Transferase</keyword>
<dbReference type="SMART" id="SM00138">
    <property type="entry name" value="MeTrc"/>
    <property type="match status" value="1"/>
</dbReference>
<dbReference type="InterPro" id="IPR026024">
    <property type="entry name" value="Chemotaxis_MeTrfase_CheR"/>
</dbReference>
<dbReference type="InterPro" id="IPR036804">
    <property type="entry name" value="CheR_N_sf"/>
</dbReference>
<evidence type="ECO:0000256" key="1">
    <source>
        <dbReference type="ARBA" id="ARBA00001541"/>
    </source>
</evidence>
<evidence type="ECO:0000256" key="4">
    <source>
        <dbReference type="ARBA" id="ARBA00022679"/>
    </source>
</evidence>
<dbReference type="PANTHER" id="PTHR24422">
    <property type="entry name" value="CHEMOTAXIS PROTEIN METHYLTRANSFERASE"/>
    <property type="match status" value="1"/>
</dbReference>
<dbReference type="Gene3D" id="1.10.155.10">
    <property type="entry name" value="Chemotaxis receptor methyltransferase CheR, N-terminal domain"/>
    <property type="match status" value="1"/>
</dbReference>
<dbReference type="AlphaFoldDB" id="R1ARD7"/>
<dbReference type="InterPro" id="IPR029063">
    <property type="entry name" value="SAM-dependent_MTases_sf"/>
</dbReference>
<organism evidence="7 8">
    <name type="scientific">Caldisalinibacter kiritimatiensis</name>
    <dbReference type="NCBI Taxonomy" id="1304284"/>
    <lineage>
        <taxon>Bacteria</taxon>
        <taxon>Bacillati</taxon>
        <taxon>Bacillota</taxon>
        <taxon>Tissierellia</taxon>
        <taxon>Tissierellales</taxon>
        <taxon>Thermohalobacteraceae</taxon>
        <taxon>Caldisalinibacter</taxon>
    </lineage>
</organism>
<dbReference type="InterPro" id="IPR022642">
    <property type="entry name" value="CheR_C"/>
</dbReference>
<dbReference type="PATRIC" id="fig|1304284.3.peg.2677"/>
<dbReference type="PRINTS" id="PR00996">
    <property type="entry name" value="CHERMTFRASE"/>
</dbReference>
<evidence type="ECO:0000256" key="5">
    <source>
        <dbReference type="ARBA" id="ARBA00022691"/>
    </source>
</evidence>
<dbReference type="EMBL" id="ARZA01000287">
    <property type="protein sequence ID" value="EOC99261.1"/>
    <property type="molecule type" value="Genomic_DNA"/>
</dbReference>
<comment type="caution">
    <text evidence="7">The sequence shown here is derived from an EMBL/GenBank/DDBJ whole genome shotgun (WGS) entry which is preliminary data.</text>
</comment>
<evidence type="ECO:0000259" key="6">
    <source>
        <dbReference type="PROSITE" id="PS50123"/>
    </source>
</evidence>
<reference evidence="7 8" key="1">
    <citation type="journal article" date="2015" name="Geomicrobiol. J.">
        <title>Caldisalinibacter kiritimatiensis gen. nov., sp. nov., a moderately thermohalophilic thiosulfate-reducing bacterium from a hypersaline microbial mat.</title>
        <authorList>
            <person name="Ben Hania W."/>
            <person name="Joseph M."/>
            <person name="Fiebig A."/>
            <person name="Bunk B."/>
            <person name="Klenk H.-P."/>
            <person name="Fardeau M.-L."/>
            <person name="Spring S."/>
        </authorList>
    </citation>
    <scope>NUCLEOTIDE SEQUENCE [LARGE SCALE GENOMIC DNA]</scope>
    <source>
        <strain evidence="7 8">L21-TH-D2</strain>
    </source>
</reference>
<dbReference type="EC" id="2.1.1.80" evidence="2"/>
<keyword evidence="8" id="KW-1185">Reference proteome</keyword>
<dbReference type="eggNOG" id="COG1352">
    <property type="taxonomic scope" value="Bacteria"/>
</dbReference>
<dbReference type="PROSITE" id="PS50123">
    <property type="entry name" value="CHER"/>
    <property type="match status" value="1"/>
</dbReference>
<dbReference type="RefSeq" id="WP_006317658.1">
    <property type="nucleotide sequence ID" value="NZ_ARZA01000287.1"/>
</dbReference>
<evidence type="ECO:0000313" key="8">
    <source>
        <dbReference type="Proteomes" id="UP000013378"/>
    </source>
</evidence>
<sequence>MDRIILDNVQELSERDYRKIKELVYTSIGVNLTESKKSLIKSRLSKRLRQLNFNKFSDYIEFLNQNPNELEIMFNLITTNVTNFFREENHFKFLRKKYLPTIKTQTTNKANQMEIRIWSAGCSTGEEPYSISITINEFFKNNKPPCKILASDINTEVLKKAHKGIYPRKQVERIPYELLVKYFKLGINENEGLFKIKDSVKQLVTFKKINLNTEKEYPIKKPLDIIFCRNVFIYFDSETQNKILNKFYNVLKPQGILFLGHSEKINIESGNIKGWNQIQPTIYKKN</sequence>
<name>R1ARD7_9FIRM</name>
<dbReference type="SUPFAM" id="SSF53335">
    <property type="entry name" value="S-adenosyl-L-methionine-dependent methyltransferases"/>
    <property type="match status" value="1"/>
</dbReference>
<dbReference type="InterPro" id="IPR050903">
    <property type="entry name" value="Bact_Chemotaxis_MeTrfase"/>
</dbReference>
<gene>
    <name evidence="7" type="ORF">L21TH_2725</name>
</gene>
<dbReference type="CDD" id="cd02440">
    <property type="entry name" value="AdoMet_MTases"/>
    <property type="match status" value="1"/>
</dbReference>
<accession>R1ARD7</accession>
<dbReference type="Proteomes" id="UP000013378">
    <property type="component" value="Unassembled WGS sequence"/>
</dbReference>
<evidence type="ECO:0000256" key="3">
    <source>
        <dbReference type="ARBA" id="ARBA00022603"/>
    </source>
</evidence>
<protein>
    <recommendedName>
        <fullName evidence="2">protein-glutamate O-methyltransferase</fullName>
        <ecNumber evidence="2">2.1.1.80</ecNumber>
    </recommendedName>
</protein>
<dbReference type="Pfam" id="PF03705">
    <property type="entry name" value="CheR_N"/>
    <property type="match status" value="1"/>
</dbReference>
<feature type="domain" description="CheR-type methyltransferase" evidence="6">
    <location>
        <begin position="5"/>
        <end position="286"/>
    </location>
</feature>
<dbReference type="GO" id="GO:0008983">
    <property type="term" value="F:protein-glutamate O-methyltransferase activity"/>
    <property type="evidence" value="ECO:0007669"/>
    <property type="project" value="UniProtKB-EC"/>
</dbReference>
<keyword evidence="3 7" id="KW-0489">Methyltransferase</keyword>
<evidence type="ECO:0000256" key="2">
    <source>
        <dbReference type="ARBA" id="ARBA00012534"/>
    </source>
</evidence>
<dbReference type="PANTHER" id="PTHR24422:SF19">
    <property type="entry name" value="CHEMOTAXIS PROTEIN METHYLTRANSFERASE"/>
    <property type="match status" value="1"/>
</dbReference>
<proteinExistence type="predicted"/>
<dbReference type="InterPro" id="IPR022641">
    <property type="entry name" value="CheR_N"/>
</dbReference>
<dbReference type="GO" id="GO:0032259">
    <property type="term" value="P:methylation"/>
    <property type="evidence" value="ECO:0007669"/>
    <property type="project" value="UniProtKB-KW"/>
</dbReference>
<dbReference type="SUPFAM" id="SSF47757">
    <property type="entry name" value="Chemotaxis receptor methyltransferase CheR, N-terminal domain"/>
    <property type="match status" value="1"/>
</dbReference>
<comment type="catalytic activity">
    <reaction evidence="1">
        <text>L-glutamyl-[protein] + S-adenosyl-L-methionine = [protein]-L-glutamate 5-O-methyl ester + S-adenosyl-L-homocysteine</text>
        <dbReference type="Rhea" id="RHEA:24452"/>
        <dbReference type="Rhea" id="RHEA-COMP:10208"/>
        <dbReference type="Rhea" id="RHEA-COMP:10311"/>
        <dbReference type="ChEBI" id="CHEBI:29973"/>
        <dbReference type="ChEBI" id="CHEBI:57856"/>
        <dbReference type="ChEBI" id="CHEBI:59789"/>
        <dbReference type="ChEBI" id="CHEBI:82795"/>
        <dbReference type="EC" id="2.1.1.80"/>
    </reaction>
</comment>
<dbReference type="PIRSF" id="PIRSF000410">
    <property type="entry name" value="CheR"/>
    <property type="match status" value="1"/>
</dbReference>
<keyword evidence="5" id="KW-0949">S-adenosyl-L-methionine</keyword>
<dbReference type="OrthoDB" id="9816309at2"/>
<evidence type="ECO:0000313" key="7">
    <source>
        <dbReference type="EMBL" id="EOC99261.1"/>
    </source>
</evidence>